<dbReference type="EMBL" id="JABANP010000635">
    <property type="protein sequence ID" value="KAF4680209.1"/>
    <property type="molecule type" value="Genomic_DNA"/>
</dbReference>
<name>A0A7J6N8K1_PEROL</name>
<reference evidence="1 2" key="1">
    <citation type="submission" date="2020-04" db="EMBL/GenBank/DDBJ databases">
        <title>Perkinsus olseni comparative genomics.</title>
        <authorList>
            <person name="Bogema D.R."/>
        </authorList>
    </citation>
    <scope>NUCLEOTIDE SEQUENCE [LARGE SCALE GENOMIC DNA]</scope>
    <source>
        <strain evidence="1">00978-12</strain>
    </source>
</reference>
<dbReference type="AlphaFoldDB" id="A0A7J6N8K1"/>
<organism evidence="1 2">
    <name type="scientific">Perkinsus olseni</name>
    <name type="common">Perkinsus atlanticus</name>
    <dbReference type="NCBI Taxonomy" id="32597"/>
    <lineage>
        <taxon>Eukaryota</taxon>
        <taxon>Sar</taxon>
        <taxon>Alveolata</taxon>
        <taxon>Perkinsozoa</taxon>
        <taxon>Perkinsea</taxon>
        <taxon>Perkinsida</taxon>
        <taxon>Perkinsidae</taxon>
        <taxon>Perkinsus</taxon>
    </lineage>
</organism>
<dbReference type="Proteomes" id="UP000541610">
    <property type="component" value="Unassembled WGS sequence"/>
</dbReference>
<evidence type="ECO:0000313" key="2">
    <source>
        <dbReference type="Proteomes" id="UP000541610"/>
    </source>
</evidence>
<sequence>MVTYNWNLQWDEAQRSMGGMKSCEAEGSDEISDYSSTSGQADRITRLKLQFDGGQQFLKLSVNIVSMDDGCAYHSSPNSVLKTFVIGLGQAAETRHNLGVLFGLQPIKSLFGLGMPKQIACDLKVAALIVGIRMASCKYPCPFCLYEKGTPCTQGG</sequence>
<comment type="caution">
    <text evidence="1">The sequence shown here is derived from an EMBL/GenBank/DDBJ whole genome shotgun (WGS) entry which is preliminary data.</text>
</comment>
<protein>
    <submittedName>
        <fullName evidence="1">Uncharacterized protein</fullName>
    </submittedName>
</protein>
<proteinExistence type="predicted"/>
<accession>A0A7J6N8K1</accession>
<gene>
    <name evidence="1" type="ORF">FOZ60_013884</name>
</gene>
<evidence type="ECO:0000313" key="1">
    <source>
        <dbReference type="EMBL" id="KAF4680209.1"/>
    </source>
</evidence>